<keyword evidence="7" id="KW-1185">Reference proteome</keyword>
<dbReference type="RefSeq" id="WP_215760104.1">
    <property type="nucleotide sequence ID" value="NZ_JAHKBE010000029.1"/>
</dbReference>
<dbReference type="Gene3D" id="1.20.1530.20">
    <property type="match status" value="1"/>
</dbReference>
<feature type="transmembrane region" description="Helical" evidence="5">
    <location>
        <begin position="75"/>
        <end position="97"/>
    </location>
</feature>
<evidence type="ECO:0000256" key="4">
    <source>
        <dbReference type="ARBA" id="ARBA00023136"/>
    </source>
</evidence>
<sequence>MKKLLKFLKNWTLPVAMLTGVCVYLLFSWVPFLAPIGDGYAPYNDQVLPVFMFLMLYVTFCKVNFHKLLPVRWHLWISVQQTVFILALMGLIVGFNISGEPLIMLEAIMVCIIAPCAAAAPVVTAKLGGNLEEMTTYTFLSNFLSALLIPLCFPALPQASEAAEHIEFWPLFLQILWKVSAVLLLPMLLAYVTKHMFHRLHQRIVAVPDLSYYLWGGSLVVVTGTTAMNIGNAWHDTSVWFLVSIAAMGLILCIVQFATGRFIGHYFGKTVEAGQSLGQKNTAFAIWVSTAFLNPLSSVGPGCYILWQNIINSFEIWSYRKKGLEKTA</sequence>
<dbReference type="InterPro" id="IPR002657">
    <property type="entry name" value="BilAc:Na_symport/Acr3"/>
</dbReference>
<evidence type="ECO:0000256" key="2">
    <source>
        <dbReference type="ARBA" id="ARBA00022692"/>
    </source>
</evidence>
<feature type="transmembrane region" description="Helical" evidence="5">
    <location>
        <begin position="240"/>
        <end position="259"/>
    </location>
</feature>
<feature type="transmembrane region" description="Helical" evidence="5">
    <location>
        <begin position="12"/>
        <end position="34"/>
    </location>
</feature>
<keyword evidence="2 5" id="KW-0812">Transmembrane</keyword>
<comment type="subcellular location">
    <subcellularLocation>
        <location evidence="1">Membrane</location>
        <topology evidence="1">Multi-pass membrane protein</topology>
    </subcellularLocation>
</comment>
<reference evidence="6 7" key="1">
    <citation type="submission" date="2024-04" db="EMBL/GenBank/DDBJ databases">
        <title>Human intestinal bacterial collection.</title>
        <authorList>
            <person name="Pauvert C."/>
            <person name="Hitch T.C.A."/>
            <person name="Clavel T."/>
        </authorList>
    </citation>
    <scope>NUCLEOTIDE SEQUENCE [LARGE SCALE GENOMIC DNA]</scope>
    <source>
        <strain evidence="6 7">CLA-AA-H145</strain>
    </source>
</reference>
<keyword evidence="3 5" id="KW-1133">Transmembrane helix</keyword>
<evidence type="ECO:0000313" key="7">
    <source>
        <dbReference type="Proteomes" id="UP001487296"/>
    </source>
</evidence>
<dbReference type="EMBL" id="JBBNFP010000030">
    <property type="protein sequence ID" value="MEQ2487060.1"/>
    <property type="molecule type" value="Genomic_DNA"/>
</dbReference>
<name>A0ABV1FRR7_9BACT</name>
<feature type="transmembrane region" description="Helical" evidence="5">
    <location>
        <begin position="212"/>
        <end position="234"/>
    </location>
</feature>
<feature type="transmembrane region" description="Helical" evidence="5">
    <location>
        <begin position="46"/>
        <end position="63"/>
    </location>
</feature>
<dbReference type="InterPro" id="IPR038770">
    <property type="entry name" value="Na+/solute_symporter_sf"/>
</dbReference>
<evidence type="ECO:0000256" key="3">
    <source>
        <dbReference type="ARBA" id="ARBA00022989"/>
    </source>
</evidence>
<organism evidence="6 7">
    <name type="scientific">Hallella faecis</name>
    <dbReference type="NCBI Taxonomy" id="2841596"/>
    <lineage>
        <taxon>Bacteria</taxon>
        <taxon>Pseudomonadati</taxon>
        <taxon>Bacteroidota</taxon>
        <taxon>Bacteroidia</taxon>
        <taxon>Bacteroidales</taxon>
        <taxon>Prevotellaceae</taxon>
        <taxon>Hallella</taxon>
    </lineage>
</organism>
<evidence type="ECO:0000256" key="1">
    <source>
        <dbReference type="ARBA" id="ARBA00004141"/>
    </source>
</evidence>
<dbReference type="Proteomes" id="UP001487296">
    <property type="component" value="Unassembled WGS sequence"/>
</dbReference>
<accession>A0ABV1FRR7</accession>
<keyword evidence="4 5" id="KW-0472">Membrane</keyword>
<gene>
    <name evidence="6" type="ORF">AAAT34_08315</name>
</gene>
<comment type="caution">
    <text evidence="6">The sequence shown here is derived from an EMBL/GenBank/DDBJ whole genome shotgun (WGS) entry which is preliminary data.</text>
</comment>
<evidence type="ECO:0000256" key="5">
    <source>
        <dbReference type="SAM" id="Phobius"/>
    </source>
</evidence>
<feature type="transmembrane region" description="Helical" evidence="5">
    <location>
        <begin position="137"/>
        <end position="156"/>
    </location>
</feature>
<proteinExistence type="predicted"/>
<evidence type="ECO:0000313" key="6">
    <source>
        <dbReference type="EMBL" id="MEQ2487060.1"/>
    </source>
</evidence>
<protein>
    <submittedName>
        <fullName evidence="6">Transporter</fullName>
    </submittedName>
</protein>
<dbReference type="Pfam" id="PF01758">
    <property type="entry name" value="SBF"/>
    <property type="match status" value="1"/>
</dbReference>
<feature type="transmembrane region" description="Helical" evidence="5">
    <location>
        <begin position="103"/>
        <end position="125"/>
    </location>
</feature>
<feature type="transmembrane region" description="Helical" evidence="5">
    <location>
        <begin position="168"/>
        <end position="192"/>
    </location>
</feature>